<keyword evidence="5 7" id="KW-1133">Transmembrane helix</keyword>
<dbReference type="Proteomes" id="UP000075787">
    <property type="component" value="Unassembled WGS sequence"/>
</dbReference>
<dbReference type="InterPro" id="IPR010656">
    <property type="entry name" value="DctM"/>
</dbReference>
<gene>
    <name evidence="9" type="ORF">AUP44_00160</name>
</gene>
<keyword evidence="7" id="KW-0813">Transport</keyword>
<dbReference type="GO" id="GO:0005886">
    <property type="term" value="C:plasma membrane"/>
    <property type="evidence" value="ECO:0007669"/>
    <property type="project" value="UniProtKB-SubCell"/>
</dbReference>
<dbReference type="GO" id="GO:0022857">
    <property type="term" value="F:transmembrane transporter activity"/>
    <property type="evidence" value="ECO:0007669"/>
    <property type="project" value="UniProtKB-UniRule"/>
</dbReference>
<feature type="transmembrane region" description="Helical" evidence="7">
    <location>
        <begin position="6"/>
        <end position="36"/>
    </location>
</feature>
<comment type="function">
    <text evidence="7">Part of the tripartite ATP-independent periplasmic (TRAP) transport system.</text>
</comment>
<feature type="transmembrane region" description="Helical" evidence="7">
    <location>
        <begin position="172"/>
        <end position="198"/>
    </location>
</feature>
<dbReference type="EMBL" id="LPZR01000001">
    <property type="protein sequence ID" value="KYO57889.1"/>
    <property type="molecule type" value="Genomic_DNA"/>
</dbReference>
<dbReference type="Pfam" id="PF06808">
    <property type="entry name" value="DctM"/>
    <property type="match status" value="1"/>
</dbReference>
<comment type="subunit">
    <text evidence="7">The complex comprises the extracytoplasmic solute receptor protein and the two transmembrane proteins.</text>
</comment>
<feature type="transmembrane region" description="Helical" evidence="7">
    <location>
        <begin position="219"/>
        <end position="240"/>
    </location>
</feature>
<dbReference type="AlphaFoldDB" id="A0A161Q937"/>
<keyword evidence="4 7" id="KW-0812">Transmembrane</keyword>
<keyword evidence="6 7" id="KW-0472">Membrane</keyword>
<comment type="subcellular location">
    <subcellularLocation>
        <location evidence="1 7">Cell inner membrane</location>
        <topology evidence="1 7">Multi-pass membrane protein</topology>
    </subcellularLocation>
</comment>
<keyword evidence="3 7" id="KW-0997">Cell inner membrane</keyword>
<dbReference type="NCBIfam" id="TIGR00786">
    <property type="entry name" value="dctM"/>
    <property type="match status" value="1"/>
</dbReference>
<feature type="transmembrane region" description="Helical" evidence="7">
    <location>
        <begin position="96"/>
        <end position="125"/>
    </location>
</feature>
<evidence type="ECO:0000256" key="1">
    <source>
        <dbReference type="ARBA" id="ARBA00004429"/>
    </source>
</evidence>
<reference evidence="9 10" key="1">
    <citation type="submission" date="2015-12" db="EMBL/GenBank/DDBJ databases">
        <title>Genome sequence of Tistrella mobilis MCCC 1A02139.</title>
        <authorList>
            <person name="Lu L."/>
            <person name="Lai Q."/>
            <person name="Shao Z."/>
            <person name="Qian P."/>
        </authorList>
    </citation>
    <scope>NUCLEOTIDE SEQUENCE [LARGE SCALE GENOMIC DNA]</scope>
    <source>
        <strain evidence="9 10">MCCC 1A02139</strain>
    </source>
</reference>
<dbReference type="PANTHER" id="PTHR33362:SF5">
    <property type="entry name" value="C4-DICARBOXYLATE TRAP TRANSPORTER LARGE PERMEASE PROTEIN DCTM"/>
    <property type="match status" value="1"/>
</dbReference>
<evidence type="ECO:0000313" key="9">
    <source>
        <dbReference type="EMBL" id="KYO57889.1"/>
    </source>
</evidence>
<feature type="transmembrane region" description="Helical" evidence="7">
    <location>
        <begin position="281"/>
        <end position="300"/>
    </location>
</feature>
<evidence type="ECO:0000313" key="10">
    <source>
        <dbReference type="Proteomes" id="UP000075787"/>
    </source>
</evidence>
<evidence type="ECO:0000259" key="8">
    <source>
        <dbReference type="Pfam" id="PF06808"/>
    </source>
</evidence>
<comment type="caution">
    <text evidence="9">The sequence shown here is derived from an EMBL/GenBank/DDBJ whole genome shotgun (WGS) entry which is preliminary data.</text>
</comment>
<evidence type="ECO:0000256" key="6">
    <source>
        <dbReference type="ARBA" id="ARBA00023136"/>
    </source>
</evidence>
<feature type="transmembrane region" description="Helical" evidence="7">
    <location>
        <begin position="56"/>
        <end position="76"/>
    </location>
</feature>
<feature type="transmembrane region" description="Helical" evidence="7">
    <location>
        <begin position="406"/>
        <end position="427"/>
    </location>
</feature>
<evidence type="ECO:0000256" key="5">
    <source>
        <dbReference type="ARBA" id="ARBA00022989"/>
    </source>
</evidence>
<comment type="similarity">
    <text evidence="7">Belongs to the TRAP transporter large permease family.</text>
</comment>
<dbReference type="PANTHER" id="PTHR33362">
    <property type="entry name" value="SIALIC ACID TRAP TRANSPORTER PERMEASE PROTEIN SIAT-RELATED"/>
    <property type="match status" value="1"/>
</dbReference>
<evidence type="ECO:0000256" key="3">
    <source>
        <dbReference type="ARBA" id="ARBA00022519"/>
    </source>
</evidence>
<feature type="transmembrane region" description="Helical" evidence="7">
    <location>
        <begin position="137"/>
        <end position="160"/>
    </location>
</feature>
<dbReference type="OrthoDB" id="9783448at2"/>
<accession>A0A161Q937</accession>
<feature type="transmembrane region" description="Helical" evidence="7">
    <location>
        <begin position="320"/>
        <end position="348"/>
    </location>
</feature>
<evidence type="ECO:0000256" key="2">
    <source>
        <dbReference type="ARBA" id="ARBA00022475"/>
    </source>
</evidence>
<keyword evidence="2" id="KW-1003">Cell membrane</keyword>
<feature type="transmembrane region" description="Helical" evidence="7">
    <location>
        <begin position="246"/>
        <end position="269"/>
    </location>
</feature>
<name>A0A161Q937_9PROT</name>
<proteinExistence type="inferred from homology"/>
<sequence length="428" mass="44483">MTGGVVALILLLGFVFFAVPIGFALSGATLAGLLAFGDAGALTALSNISWGATSEFVLTAVPLFILMSEIISFTGIGRDLFLAIERWLGRLPGGLAMTGVVACAAFGAVAGTGVGVAAVIGGVAIPEMVRRGYTREMSTGTVAASSALGMIIPPSLPLILYGVVTETPIADLFLAGLVPGALIIAAFCLYIMVAVSLGHGIEPDAPRPRFTWAERLASIRLAGPTVVLIVAVIGSIYAGIATPTEAAAVGVIGALLLAAVSGKLSWPAFRTALVNATRTSCMVMFVLIGAMLFGYLLGLLRVPQGLSDWVLHMGLSRWAVFALLMAAYFVLGMFLEVTSIILITMPIVYPTIIKLGFDPVWFAMVLIVNMSFAVITPPVGLCLYVAKSCLPGTSISQVVRGTLPFMGLLAAVIVVLCLFPELVTGFIR</sequence>
<dbReference type="PIRSF" id="PIRSF006066">
    <property type="entry name" value="HI0050"/>
    <property type="match status" value="1"/>
</dbReference>
<organism evidence="9 10">
    <name type="scientific">Tistrella mobilis</name>
    <dbReference type="NCBI Taxonomy" id="171437"/>
    <lineage>
        <taxon>Bacteria</taxon>
        <taxon>Pseudomonadati</taxon>
        <taxon>Pseudomonadota</taxon>
        <taxon>Alphaproteobacteria</taxon>
        <taxon>Geminicoccales</taxon>
        <taxon>Geminicoccaceae</taxon>
        <taxon>Tistrella</taxon>
    </lineage>
</organism>
<evidence type="ECO:0000256" key="4">
    <source>
        <dbReference type="ARBA" id="ARBA00022692"/>
    </source>
</evidence>
<dbReference type="InterPro" id="IPR004681">
    <property type="entry name" value="TRAP_DctM"/>
</dbReference>
<feature type="domain" description="TRAP C4-dicarboxylate transport system permease DctM subunit" evidence="8">
    <location>
        <begin position="8"/>
        <end position="422"/>
    </location>
</feature>
<evidence type="ECO:0000256" key="7">
    <source>
        <dbReference type="RuleBase" id="RU369079"/>
    </source>
</evidence>
<dbReference type="GeneID" id="97242161"/>
<feature type="transmembrane region" description="Helical" evidence="7">
    <location>
        <begin position="360"/>
        <end position="386"/>
    </location>
</feature>
<protein>
    <recommendedName>
        <fullName evidence="7">TRAP transporter large permease protein</fullName>
    </recommendedName>
</protein>
<dbReference type="RefSeq" id="WP_062760934.1">
    <property type="nucleotide sequence ID" value="NZ_CP121013.1"/>
</dbReference>